<sequence length="486" mass="52605">MEAASEDEFPGEEEEEFHGFGSASSSGPEEDDNDDTDLSKPSPAPLSAPAVSSRKKAAWTDPSDSTLTVSLSSNRLRKLRQSAAEDSLSGQEYELRLRREFEKIQPAPEWAKPKRNKRVSEGEEGEEGIDSLLHGTADIVLPSSKSTSLPSGELQLTRLADANLSSPSSSSCMTSFHPSLSILSTASDRRLKLFSIDGARNPLLQSIHLPDLPLTKAVFNPQGTAVLCTGPRPFWYSYDLLSGQLLHSPRGLWGSPSAQNYEDGERSLEMCEFSPDGTLLAVGGRRGNIYFVDMRAGGASGQVLGSVKLNSAVTALQWTQPEGKEILAVGEEGEVYVFDVAARRCVRKWKDEGAFGASALAVSADGQGMALGARTGIVSLYDSSAMNTGMGQGNPKALRTVMNLTTRISCLKFNRSTEILCLASKDQKDQLRMVRIPVNTVFFNWPTSGTPLGHVTSVDFSASDEYAAIANTRGKVLLYQLRHYIQ</sequence>
<dbReference type="RefSeq" id="XP_040625922.1">
    <property type="nucleotide sequence ID" value="XM_040775379.1"/>
</dbReference>
<reference evidence="8 9" key="1">
    <citation type="journal article" date="2012" name="Science">
        <title>The Paleozoic origin of enzymatic lignin decomposition reconstructed from 31 fungal genomes.</title>
        <authorList>
            <person name="Floudas D."/>
            <person name="Binder M."/>
            <person name="Riley R."/>
            <person name="Barry K."/>
            <person name="Blanchette R.A."/>
            <person name="Henrissat B."/>
            <person name="Martinez A.T."/>
            <person name="Otillar R."/>
            <person name="Spatafora J.W."/>
            <person name="Yadav J.S."/>
            <person name="Aerts A."/>
            <person name="Benoit I."/>
            <person name="Boyd A."/>
            <person name="Carlson A."/>
            <person name="Copeland A."/>
            <person name="Coutinho P.M."/>
            <person name="de Vries R.P."/>
            <person name="Ferreira P."/>
            <person name="Findley K."/>
            <person name="Foster B."/>
            <person name="Gaskell J."/>
            <person name="Glotzer D."/>
            <person name="Gorecki P."/>
            <person name="Heitman J."/>
            <person name="Hesse C."/>
            <person name="Hori C."/>
            <person name="Igarashi K."/>
            <person name="Jurgens J.A."/>
            <person name="Kallen N."/>
            <person name="Kersten P."/>
            <person name="Kohler A."/>
            <person name="Kuees U."/>
            <person name="Kumar T.K.A."/>
            <person name="Kuo A."/>
            <person name="LaButti K."/>
            <person name="Larrondo L.F."/>
            <person name="Lindquist E."/>
            <person name="Ling A."/>
            <person name="Lombard V."/>
            <person name="Lucas S."/>
            <person name="Lundell T."/>
            <person name="Martin R."/>
            <person name="McLaughlin D.J."/>
            <person name="Morgenstern I."/>
            <person name="Morin E."/>
            <person name="Murat C."/>
            <person name="Nagy L.G."/>
            <person name="Nolan M."/>
            <person name="Ohm R.A."/>
            <person name="Patyshakuliyeva A."/>
            <person name="Rokas A."/>
            <person name="Ruiz-Duenas F.J."/>
            <person name="Sabat G."/>
            <person name="Salamov A."/>
            <person name="Samejima M."/>
            <person name="Schmutz J."/>
            <person name="Slot J.C."/>
            <person name="St John F."/>
            <person name="Stenlid J."/>
            <person name="Sun H."/>
            <person name="Sun S."/>
            <person name="Syed K."/>
            <person name="Tsang A."/>
            <person name="Wiebenga A."/>
            <person name="Young D."/>
            <person name="Pisabarro A."/>
            <person name="Eastwood D.C."/>
            <person name="Martin F."/>
            <person name="Cullen D."/>
            <person name="Grigoriev I.V."/>
            <person name="Hibbett D.S."/>
        </authorList>
    </citation>
    <scope>NUCLEOTIDE SEQUENCE [LARGE SCALE GENOMIC DNA]</scope>
    <source>
        <strain evidence="8 9">DJM-731 SS1</strain>
    </source>
</reference>
<evidence type="ECO:0000256" key="6">
    <source>
        <dbReference type="ARBA" id="ARBA00025767"/>
    </source>
</evidence>
<dbReference type="STRING" id="1858805.M5FU56"/>
<dbReference type="EMBL" id="JH795871">
    <property type="protein sequence ID" value="EJT99024.1"/>
    <property type="molecule type" value="Genomic_DNA"/>
</dbReference>
<protein>
    <submittedName>
        <fullName evidence="8">WD40 repeat-like protein</fullName>
    </submittedName>
</protein>
<dbReference type="GO" id="GO:0032040">
    <property type="term" value="C:small-subunit processome"/>
    <property type="evidence" value="ECO:0007669"/>
    <property type="project" value="TreeGrafter"/>
</dbReference>
<evidence type="ECO:0000256" key="4">
    <source>
        <dbReference type="ARBA" id="ARBA00022737"/>
    </source>
</evidence>
<keyword evidence="2" id="KW-0698">rRNA processing</keyword>
<keyword evidence="4" id="KW-0677">Repeat</keyword>
<dbReference type="Proteomes" id="UP000030653">
    <property type="component" value="Unassembled WGS sequence"/>
</dbReference>
<gene>
    <name evidence="8" type="ORF">DACRYDRAFT_56513</name>
</gene>
<evidence type="ECO:0000313" key="8">
    <source>
        <dbReference type="EMBL" id="EJT99024.1"/>
    </source>
</evidence>
<keyword evidence="3" id="KW-0853">WD repeat</keyword>
<dbReference type="HOGENOM" id="CLU_011055_2_0_1"/>
<dbReference type="GeneID" id="63690441"/>
<comment type="similarity">
    <text evidence="6">Belongs to the WD repeat UTP18 family.</text>
</comment>
<organism evidence="8 9">
    <name type="scientific">Dacryopinax primogenitus (strain DJM 731)</name>
    <name type="common">Brown rot fungus</name>
    <dbReference type="NCBI Taxonomy" id="1858805"/>
    <lineage>
        <taxon>Eukaryota</taxon>
        <taxon>Fungi</taxon>
        <taxon>Dikarya</taxon>
        <taxon>Basidiomycota</taxon>
        <taxon>Agaricomycotina</taxon>
        <taxon>Dacrymycetes</taxon>
        <taxon>Dacrymycetales</taxon>
        <taxon>Dacrymycetaceae</taxon>
        <taxon>Dacryopinax</taxon>
    </lineage>
</organism>
<dbReference type="InterPro" id="IPR015943">
    <property type="entry name" value="WD40/YVTN_repeat-like_dom_sf"/>
</dbReference>
<evidence type="ECO:0000256" key="5">
    <source>
        <dbReference type="ARBA" id="ARBA00023242"/>
    </source>
</evidence>
<dbReference type="GO" id="GO:0034388">
    <property type="term" value="C:Pwp2p-containing subcomplex of 90S preribosome"/>
    <property type="evidence" value="ECO:0007669"/>
    <property type="project" value="TreeGrafter"/>
</dbReference>
<dbReference type="PANTHER" id="PTHR18359:SF0">
    <property type="entry name" value="U3 SMALL NUCLEOLAR RNA-ASSOCIATED PROTEIN 18 HOMOLOG"/>
    <property type="match status" value="1"/>
</dbReference>
<evidence type="ECO:0000256" key="3">
    <source>
        <dbReference type="ARBA" id="ARBA00022574"/>
    </source>
</evidence>
<comment type="subcellular location">
    <subcellularLocation>
        <location evidence="1">Nucleus</location>
        <location evidence="1">Nucleolus</location>
    </subcellularLocation>
</comment>
<dbReference type="PANTHER" id="PTHR18359">
    <property type="entry name" value="WD-REPEAT PROTEIN-RELATED"/>
    <property type="match status" value="1"/>
</dbReference>
<name>M5FU56_DACPD</name>
<dbReference type="SMART" id="SM00320">
    <property type="entry name" value="WD40"/>
    <property type="match status" value="6"/>
</dbReference>
<keyword evidence="5" id="KW-0539">Nucleus</keyword>
<evidence type="ECO:0000256" key="7">
    <source>
        <dbReference type="SAM" id="MobiDB-lite"/>
    </source>
</evidence>
<evidence type="ECO:0000313" key="9">
    <source>
        <dbReference type="Proteomes" id="UP000030653"/>
    </source>
</evidence>
<accession>M5FU56</accession>
<dbReference type="Gene3D" id="2.130.10.10">
    <property type="entry name" value="YVTN repeat-like/Quinoprotein amine dehydrogenase"/>
    <property type="match status" value="1"/>
</dbReference>
<keyword evidence="9" id="KW-1185">Reference proteome</keyword>
<dbReference type="GO" id="GO:0006364">
    <property type="term" value="P:rRNA processing"/>
    <property type="evidence" value="ECO:0007669"/>
    <property type="project" value="UniProtKB-KW"/>
</dbReference>
<feature type="compositionally biased region" description="Acidic residues" evidence="7">
    <location>
        <begin position="1"/>
        <end position="16"/>
    </location>
</feature>
<feature type="compositionally biased region" description="Polar residues" evidence="7">
    <location>
        <begin position="62"/>
        <end position="74"/>
    </location>
</feature>
<evidence type="ECO:0000256" key="1">
    <source>
        <dbReference type="ARBA" id="ARBA00004604"/>
    </source>
</evidence>
<dbReference type="OMA" id="DLNRATY"/>
<dbReference type="InterPro" id="IPR045161">
    <property type="entry name" value="Utp18"/>
</dbReference>
<dbReference type="AlphaFoldDB" id="M5FU56"/>
<dbReference type="InterPro" id="IPR001680">
    <property type="entry name" value="WD40_rpt"/>
</dbReference>
<evidence type="ECO:0000256" key="2">
    <source>
        <dbReference type="ARBA" id="ARBA00022552"/>
    </source>
</evidence>
<dbReference type="InterPro" id="IPR036322">
    <property type="entry name" value="WD40_repeat_dom_sf"/>
</dbReference>
<feature type="region of interest" description="Disordered" evidence="7">
    <location>
        <begin position="1"/>
        <end position="75"/>
    </location>
</feature>
<feature type="region of interest" description="Disordered" evidence="7">
    <location>
        <begin position="108"/>
        <end position="127"/>
    </location>
</feature>
<dbReference type="OrthoDB" id="1935146at2759"/>
<dbReference type="SUPFAM" id="SSF50978">
    <property type="entry name" value="WD40 repeat-like"/>
    <property type="match status" value="1"/>
</dbReference>
<proteinExistence type="inferred from homology"/>